<dbReference type="InterPro" id="IPR027417">
    <property type="entry name" value="P-loop_NTPase"/>
</dbReference>
<dbReference type="Proteomes" id="UP000253769">
    <property type="component" value="Unassembled WGS sequence"/>
</dbReference>
<evidence type="ECO:0000313" key="12">
    <source>
        <dbReference type="Proteomes" id="UP000253769"/>
    </source>
</evidence>
<dbReference type="AlphaFoldDB" id="A0A369WE93"/>
<dbReference type="GO" id="GO:0003924">
    <property type="term" value="F:GTPase activity"/>
    <property type="evidence" value="ECO:0007669"/>
    <property type="project" value="InterPro"/>
</dbReference>
<dbReference type="PROSITE" id="PS00301">
    <property type="entry name" value="G_TR_1"/>
    <property type="match status" value="1"/>
</dbReference>
<dbReference type="InterPro" id="IPR031157">
    <property type="entry name" value="G_TR_CS"/>
</dbReference>
<evidence type="ECO:0000256" key="4">
    <source>
        <dbReference type="ARBA" id="ARBA00022741"/>
    </source>
</evidence>
<dbReference type="SUPFAM" id="SSF50447">
    <property type="entry name" value="Translation proteins"/>
    <property type="match status" value="1"/>
</dbReference>
<dbReference type="NCBIfam" id="TIGR02034">
    <property type="entry name" value="CysN"/>
    <property type="match status" value="1"/>
</dbReference>
<dbReference type="CDD" id="cd03695">
    <property type="entry name" value="CysN_NodQ_II"/>
    <property type="match status" value="1"/>
</dbReference>
<evidence type="ECO:0000259" key="10">
    <source>
        <dbReference type="PROSITE" id="PS51722"/>
    </source>
</evidence>
<keyword evidence="12" id="KW-1185">Reference proteome</keyword>
<name>A0A369WE93_9GAMM</name>
<dbReference type="FunFam" id="3.40.50.300:FF:000119">
    <property type="entry name" value="Sulfate adenylyltransferase subunit 1"/>
    <property type="match status" value="1"/>
</dbReference>
<dbReference type="PANTHER" id="PTHR23115">
    <property type="entry name" value="TRANSLATION FACTOR"/>
    <property type="match status" value="1"/>
</dbReference>
<dbReference type="InterPro" id="IPR005225">
    <property type="entry name" value="Small_GTP-bd"/>
</dbReference>
<gene>
    <name evidence="9" type="primary">cysN</name>
    <name evidence="11" type="ORF">DV711_11290</name>
</gene>
<dbReference type="GO" id="GO:0005524">
    <property type="term" value="F:ATP binding"/>
    <property type="evidence" value="ECO:0007669"/>
    <property type="project" value="UniProtKB-KW"/>
</dbReference>
<keyword evidence="5 9" id="KW-0067">ATP-binding</keyword>
<dbReference type="InterPro" id="IPR011779">
    <property type="entry name" value="SO4_adenylTrfase_lsu"/>
</dbReference>
<evidence type="ECO:0000256" key="9">
    <source>
        <dbReference type="HAMAP-Rule" id="MF_00062"/>
    </source>
</evidence>
<feature type="binding site" evidence="9">
    <location>
        <begin position="110"/>
        <end position="114"/>
    </location>
    <ligand>
        <name>GTP</name>
        <dbReference type="ChEBI" id="CHEBI:37565"/>
    </ligand>
</feature>
<dbReference type="InterPro" id="IPR041757">
    <property type="entry name" value="CysN_GTP-bd"/>
</dbReference>
<evidence type="ECO:0000256" key="1">
    <source>
        <dbReference type="ARBA" id="ARBA00005048"/>
    </source>
</evidence>
<dbReference type="SUPFAM" id="SSF52540">
    <property type="entry name" value="P-loop containing nucleoside triphosphate hydrolases"/>
    <property type="match status" value="1"/>
</dbReference>
<dbReference type="Pfam" id="PF01583">
    <property type="entry name" value="APS_kinase"/>
    <property type="match status" value="1"/>
</dbReference>
<feature type="binding site" evidence="9">
    <location>
        <begin position="31"/>
        <end position="38"/>
    </location>
    <ligand>
        <name>GTP</name>
        <dbReference type="ChEBI" id="CHEBI:37565"/>
    </ligand>
</feature>
<organism evidence="11 12">
    <name type="scientific">Motiliproteus coralliicola</name>
    <dbReference type="NCBI Taxonomy" id="2283196"/>
    <lineage>
        <taxon>Bacteria</taxon>
        <taxon>Pseudomonadati</taxon>
        <taxon>Pseudomonadota</taxon>
        <taxon>Gammaproteobacteria</taxon>
        <taxon>Oceanospirillales</taxon>
        <taxon>Oceanospirillaceae</taxon>
        <taxon>Motiliproteus</taxon>
    </lineage>
</organism>
<dbReference type="CDD" id="cd04166">
    <property type="entry name" value="CysN_ATPS"/>
    <property type="match status" value="1"/>
</dbReference>
<reference evidence="11 12" key="1">
    <citation type="submission" date="2018-07" db="EMBL/GenBank/DDBJ databases">
        <title>Motiliproteus coralliicola sp. nov., a bacterium isolated from Coral.</title>
        <authorList>
            <person name="Wang G."/>
        </authorList>
    </citation>
    <scope>NUCLEOTIDE SEQUENCE [LARGE SCALE GENOMIC DNA]</scope>
    <source>
        <strain evidence="11 12">C34</strain>
    </source>
</reference>
<comment type="caution">
    <text evidence="11">The sequence shown here is derived from an EMBL/GenBank/DDBJ whole genome shotgun (WGS) entry which is preliminary data.</text>
</comment>
<dbReference type="GO" id="GO:0004781">
    <property type="term" value="F:sulfate adenylyltransferase (ATP) activity"/>
    <property type="evidence" value="ECO:0007669"/>
    <property type="project" value="UniProtKB-UniRule"/>
</dbReference>
<dbReference type="EMBL" id="QQOH01000003">
    <property type="protein sequence ID" value="RDE19469.1"/>
    <property type="molecule type" value="Genomic_DNA"/>
</dbReference>
<sequence length="579" mass="63384">MSHQSELISSDIHAYLAQHERKELLRLLTCGNVDDGKSTLIGRLLHDSKMIYEDQLEAIKSDSVKSGTTGEEVDLALLVDGLQAEREQGITIDVAYRYFSTAKRKFIIADTPGHEQYTRNMATGASTCDLAVILIDARHGVQTQTKRHSFITSLLGIKHTIIAVNKMDLVDFSEQVFNDIRNDFLDFAEGLNMNDVRFVPLSALNGDNVVNLSESMPWYKGKPLMEILESVEIASDRNFDDLRFPVQYVNRPNLNFRGYCGTLASGVVQPGDEISVLPSGKRSKVKSIVTYDGDLDQAFAPMAITLTLEDEIDISRGDIIVHAGKEPVASDRFNAHLVWMNEAPLLPGKEYLVKIGTTTVTGHISSLRHKIDVNTLEQQPGAELALNEIALCELSLDRPVIGDDYSTHQGTGSFIVVDRLSNLTVGAGMITQSVSHDSVQLSDSQLSDTALVSREDRARRFGQQATKLYLTGASEEQRQAVANSLEKQLFDLGRAVTQISDTQLQLAINQDLGGSDSSREQAAMRLDAVAELMLSAGLICLCVSDTAPSYAKHRVQINPDSPADAIPAALDLLKQAGAL</sequence>
<evidence type="ECO:0000256" key="7">
    <source>
        <dbReference type="ARBA" id="ARBA00055271"/>
    </source>
</evidence>
<comment type="catalytic activity">
    <reaction evidence="9">
        <text>sulfate + ATP + H(+) = adenosine 5'-phosphosulfate + diphosphate</text>
        <dbReference type="Rhea" id="RHEA:18133"/>
        <dbReference type="ChEBI" id="CHEBI:15378"/>
        <dbReference type="ChEBI" id="CHEBI:16189"/>
        <dbReference type="ChEBI" id="CHEBI:30616"/>
        <dbReference type="ChEBI" id="CHEBI:33019"/>
        <dbReference type="ChEBI" id="CHEBI:58243"/>
        <dbReference type="EC" id="2.7.7.4"/>
    </reaction>
</comment>
<comment type="function">
    <text evidence="7 9">With CysD forms the ATP sulfurylase (ATPS) that catalyzes the adenylation of sulfate producing adenosine 5'-phosphosulfate (APS) and diphosphate, the first enzymatic step in sulfur assimilation pathway. APS synthesis involves the formation of a high-energy phosphoric-sulfuric acid anhydride bond driven by GTP hydrolysis by CysN coupled to ATP hydrolysis by CysD.</text>
</comment>
<protein>
    <recommendedName>
        <fullName evidence="9">Sulfate adenylyltransferase subunit 1</fullName>
        <ecNumber evidence="9">2.7.7.4</ecNumber>
    </recommendedName>
    <alternativeName>
        <fullName evidence="9">ATP-sulfurylase large subunit</fullName>
    </alternativeName>
    <alternativeName>
        <fullName evidence="9">Sulfate adenylate transferase</fullName>
        <shortName evidence="9">SAT</shortName>
    </alternativeName>
</protein>
<comment type="subunit">
    <text evidence="8">Heterodimer composed of CysD, the smaller subunit, and CysNC.</text>
</comment>
<evidence type="ECO:0000256" key="2">
    <source>
        <dbReference type="ARBA" id="ARBA00022679"/>
    </source>
</evidence>
<dbReference type="InterPro" id="IPR009001">
    <property type="entry name" value="Transl_elong_EF1A/Init_IF2_C"/>
</dbReference>
<dbReference type="GO" id="GO:0005525">
    <property type="term" value="F:GTP binding"/>
    <property type="evidence" value="ECO:0007669"/>
    <property type="project" value="UniProtKB-UniRule"/>
</dbReference>
<dbReference type="Pfam" id="PF00009">
    <property type="entry name" value="GTP_EFTU"/>
    <property type="match status" value="1"/>
</dbReference>
<dbReference type="EC" id="2.7.7.4" evidence="9"/>
<dbReference type="InterPro" id="IPR009000">
    <property type="entry name" value="Transl_B-barrel_sf"/>
</dbReference>
<evidence type="ECO:0000256" key="8">
    <source>
        <dbReference type="ARBA" id="ARBA00062688"/>
    </source>
</evidence>
<dbReference type="PROSITE" id="PS51722">
    <property type="entry name" value="G_TR_2"/>
    <property type="match status" value="1"/>
</dbReference>
<dbReference type="InterPro" id="IPR000795">
    <property type="entry name" value="T_Tr_GTP-bd_dom"/>
</dbReference>
<dbReference type="RefSeq" id="WP_114695814.1">
    <property type="nucleotide sequence ID" value="NZ_QQOH01000003.1"/>
</dbReference>
<dbReference type="Gene3D" id="2.40.30.10">
    <property type="entry name" value="Translation factors"/>
    <property type="match status" value="2"/>
</dbReference>
<evidence type="ECO:0000256" key="6">
    <source>
        <dbReference type="ARBA" id="ARBA00023134"/>
    </source>
</evidence>
<dbReference type="PRINTS" id="PR00315">
    <property type="entry name" value="ELONGATNFCT"/>
</dbReference>
<dbReference type="NCBIfam" id="NF004035">
    <property type="entry name" value="PRK05506.1"/>
    <property type="match status" value="1"/>
</dbReference>
<keyword evidence="4 9" id="KW-0547">Nucleotide-binding</keyword>
<dbReference type="SUPFAM" id="SSF50465">
    <property type="entry name" value="EF-Tu/eEF-1alpha/eIF2-gamma C-terminal domain"/>
    <property type="match status" value="1"/>
</dbReference>
<dbReference type="OrthoDB" id="9804504at2"/>
<comment type="pathway">
    <text evidence="1 9">Sulfur metabolism; hydrogen sulfide biosynthesis; sulfite from sulfate: step 1/3.</text>
</comment>
<dbReference type="FunFam" id="2.40.30.10:FF:000027">
    <property type="entry name" value="Sulfate adenylyltransferase subunit 1"/>
    <property type="match status" value="1"/>
</dbReference>
<dbReference type="UniPathway" id="UPA00140">
    <property type="reaction ID" value="UER00204"/>
</dbReference>
<dbReference type="GO" id="GO:0000103">
    <property type="term" value="P:sulfate assimilation"/>
    <property type="evidence" value="ECO:0007669"/>
    <property type="project" value="UniProtKB-UniRule"/>
</dbReference>
<dbReference type="Gene3D" id="3.40.50.300">
    <property type="entry name" value="P-loop containing nucleotide triphosphate hydrolases"/>
    <property type="match status" value="2"/>
</dbReference>
<dbReference type="CDD" id="cd04095">
    <property type="entry name" value="CysN_NoDQ_III"/>
    <property type="match status" value="1"/>
</dbReference>
<dbReference type="InterPro" id="IPR044139">
    <property type="entry name" value="CysN_NoDQ_III"/>
</dbReference>
<keyword evidence="2 9" id="KW-0808">Transferase</keyword>
<evidence type="ECO:0000313" key="11">
    <source>
        <dbReference type="EMBL" id="RDE19469.1"/>
    </source>
</evidence>
<dbReference type="InterPro" id="IPR054696">
    <property type="entry name" value="GTP-eEF1A_C"/>
</dbReference>
<dbReference type="NCBIfam" id="NF003478">
    <property type="entry name" value="PRK05124.1"/>
    <property type="match status" value="1"/>
</dbReference>
<dbReference type="NCBIfam" id="TIGR00231">
    <property type="entry name" value="small_GTP"/>
    <property type="match status" value="1"/>
</dbReference>
<feature type="domain" description="Tr-type G" evidence="10">
    <location>
        <begin position="22"/>
        <end position="224"/>
    </location>
</feature>
<accession>A0A369WE93</accession>
<dbReference type="InterPro" id="IPR044138">
    <property type="entry name" value="CysN_II"/>
</dbReference>
<comment type="similarity">
    <text evidence="9">Belongs to the TRAFAC class translation factor GTPase superfamily. Classic translation factor GTPase family. CysN/NodQ subfamily.</text>
</comment>
<keyword evidence="3 9" id="KW-0548">Nucleotidyltransferase</keyword>
<proteinExistence type="inferred from homology"/>
<dbReference type="InterPro" id="IPR050100">
    <property type="entry name" value="TRAFAC_GTPase_members"/>
</dbReference>
<evidence type="ECO:0000256" key="3">
    <source>
        <dbReference type="ARBA" id="ARBA00022695"/>
    </source>
</evidence>
<dbReference type="GO" id="GO:0070814">
    <property type="term" value="P:hydrogen sulfide biosynthetic process"/>
    <property type="evidence" value="ECO:0007669"/>
    <property type="project" value="UniProtKB-UniRule"/>
</dbReference>
<dbReference type="HAMAP" id="MF_00062">
    <property type="entry name" value="Sulf_adenylyltr_sub1"/>
    <property type="match status" value="1"/>
</dbReference>
<feature type="binding site" evidence="9">
    <location>
        <begin position="165"/>
        <end position="168"/>
    </location>
    <ligand>
        <name>GTP</name>
        <dbReference type="ChEBI" id="CHEBI:37565"/>
    </ligand>
</feature>
<evidence type="ECO:0000256" key="5">
    <source>
        <dbReference type="ARBA" id="ARBA00022840"/>
    </source>
</evidence>
<dbReference type="Pfam" id="PF22594">
    <property type="entry name" value="GTP-eEF1A_C"/>
    <property type="match status" value="1"/>
</dbReference>
<dbReference type="InterPro" id="IPR059117">
    <property type="entry name" value="APS_kinase_dom"/>
</dbReference>
<keyword evidence="6 9" id="KW-0342">GTP-binding</keyword>